<sequence>MPFLILPPTVMISENPETASATLARAKAYQEQLLQQLGLGKNQEQSPVTKGAYRGTRIFIWNKNYNAYLPSYFVFPTGIKQNNEYMATASLVRHTDCMHLGSVWQVKNKALIPIQLENSNSSLTQIADRTFTDKSPVRLDSFYNFRAEYRMQNIFESVIGEKLAANGVQNLTNLSRLACKGIYAKEFLLEKALEYPARAHRDIILKMSATHLQEKENWPKVTYKAQVNSGVFAEKHEDLFAEKSETYFNPQKISELIIEKVLPNLQDLKIDEFKIIRRYRGWVYLNRGRAYGLKIGMRLIGPNHSTFHIIRYSPEVNGEIDSCIAFIRYEDKEKPIVVGDILKMDPTLFPKPKISDNNLNK</sequence>
<dbReference type="Proteomes" id="UP000291236">
    <property type="component" value="Chromosome"/>
</dbReference>
<name>A0A4P2VMX1_FLUSA</name>
<reference evidence="1 2" key="1">
    <citation type="submission" date="2018-12" db="EMBL/GenBank/DDBJ databases">
        <title>Rubrispira sanarue gen. nov., sp., nov., a member of the order Silvanigrellales, isolated from a brackish lake in Hamamatsu Japan.</title>
        <authorList>
            <person name="Maejima Y."/>
            <person name="Iino T."/>
            <person name="Muraguchi Y."/>
            <person name="Fukuda K."/>
            <person name="Nojiri H."/>
            <person name="Ohkuma M."/>
            <person name="Moriuchi R."/>
            <person name="Dohra H."/>
            <person name="Kimbara K."/>
            <person name="Shintani M."/>
        </authorList>
    </citation>
    <scope>NUCLEOTIDE SEQUENCE [LARGE SCALE GENOMIC DNA]</scope>
    <source>
        <strain evidence="1 2">RF1110005</strain>
    </source>
</reference>
<keyword evidence="2" id="KW-1185">Reference proteome</keyword>
<dbReference type="AlphaFoldDB" id="A0A4P2VMX1"/>
<proteinExistence type="predicted"/>
<accession>A0A4P2VMX1</accession>
<dbReference type="RefSeq" id="WP_130607714.1">
    <property type="nucleotide sequence ID" value="NZ_AP019368.1"/>
</dbReference>
<gene>
    <name evidence="1" type="ORF">JCM31447_13120</name>
</gene>
<organism evidence="1 2">
    <name type="scientific">Fluviispira sanaruensis</name>
    <dbReference type="NCBI Taxonomy" id="2493639"/>
    <lineage>
        <taxon>Bacteria</taxon>
        <taxon>Pseudomonadati</taxon>
        <taxon>Bdellovibrionota</taxon>
        <taxon>Oligoflexia</taxon>
        <taxon>Silvanigrellales</taxon>
        <taxon>Silvanigrellaceae</taxon>
        <taxon>Fluviispira</taxon>
    </lineage>
</organism>
<evidence type="ECO:0000313" key="1">
    <source>
        <dbReference type="EMBL" id="BBH52869.1"/>
    </source>
</evidence>
<dbReference type="KEGG" id="sbf:JCM31447_13120"/>
<dbReference type="OrthoDB" id="5290390at2"/>
<dbReference type="EMBL" id="AP019368">
    <property type="protein sequence ID" value="BBH52869.1"/>
    <property type="molecule type" value="Genomic_DNA"/>
</dbReference>
<evidence type="ECO:0000313" key="2">
    <source>
        <dbReference type="Proteomes" id="UP000291236"/>
    </source>
</evidence>
<protein>
    <submittedName>
        <fullName evidence="1">Uncharacterized protein</fullName>
    </submittedName>
</protein>